<dbReference type="EMBL" id="CYRY02044430">
    <property type="protein sequence ID" value="VCX39366.1"/>
    <property type="molecule type" value="Genomic_DNA"/>
</dbReference>
<name>A0A9X9M8L2_GULGU</name>
<dbReference type="AlphaFoldDB" id="A0A9X9M8L2"/>
<organism evidence="1 2">
    <name type="scientific">Gulo gulo</name>
    <name type="common">Wolverine</name>
    <name type="synonym">Gluton</name>
    <dbReference type="NCBI Taxonomy" id="48420"/>
    <lineage>
        <taxon>Eukaryota</taxon>
        <taxon>Metazoa</taxon>
        <taxon>Chordata</taxon>
        <taxon>Craniata</taxon>
        <taxon>Vertebrata</taxon>
        <taxon>Euteleostomi</taxon>
        <taxon>Mammalia</taxon>
        <taxon>Eutheria</taxon>
        <taxon>Laurasiatheria</taxon>
        <taxon>Carnivora</taxon>
        <taxon>Caniformia</taxon>
        <taxon>Musteloidea</taxon>
        <taxon>Mustelidae</taxon>
        <taxon>Guloninae</taxon>
        <taxon>Gulo</taxon>
    </lineage>
</organism>
<protein>
    <submittedName>
        <fullName evidence="1">Uncharacterized protein</fullName>
    </submittedName>
</protein>
<dbReference type="Proteomes" id="UP000269945">
    <property type="component" value="Unassembled WGS sequence"/>
</dbReference>
<keyword evidence="2" id="KW-1185">Reference proteome</keyword>
<accession>A0A9X9M8L2</accession>
<comment type="caution">
    <text evidence="1">The sequence shown here is derived from an EMBL/GenBank/DDBJ whole genome shotgun (WGS) entry which is preliminary data.</text>
</comment>
<proteinExistence type="predicted"/>
<evidence type="ECO:0000313" key="2">
    <source>
        <dbReference type="Proteomes" id="UP000269945"/>
    </source>
</evidence>
<gene>
    <name evidence="1" type="ORF">BN2614_LOCUS1</name>
</gene>
<sequence length="33" mass="3681">MCQPLRSTGGNSQSCKTKKDCYVPRRATFARCS</sequence>
<reference evidence="1 2" key="1">
    <citation type="submission" date="2018-10" db="EMBL/GenBank/DDBJ databases">
        <authorList>
            <person name="Ekblom R."/>
            <person name="Jareborg N."/>
        </authorList>
    </citation>
    <scope>NUCLEOTIDE SEQUENCE [LARGE SCALE GENOMIC DNA]</scope>
    <source>
        <tissue evidence="1">Muscle</tissue>
    </source>
</reference>
<evidence type="ECO:0000313" key="1">
    <source>
        <dbReference type="EMBL" id="VCX39366.1"/>
    </source>
</evidence>